<comment type="caution">
    <text evidence="2">The sequence shown here is derived from an EMBL/GenBank/DDBJ whole genome shotgun (WGS) entry which is preliminary data.</text>
</comment>
<protein>
    <submittedName>
        <fullName evidence="2">Uncharacterized protein</fullName>
    </submittedName>
</protein>
<accession>A0A9W6QH90</accession>
<dbReference type="EMBL" id="BSSA01000039">
    <property type="protein sequence ID" value="GLW74783.1"/>
    <property type="molecule type" value="Genomic_DNA"/>
</dbReference>
<evidence type="ECO:0000313" key="2">
    <source>
        <dbReference type="EMBL" id="GLW74783.1"/>
    </source>
</evidence>
<feature type="region of interest" description="Disordered" evidence="1">
    <location>
        <begin position="1"/>
        <end position="81"/>
    </location>
</feature>
<reference evidence="2" key="1">
    <citation type="submission" date="2023-02" db="EMBL/GenBank/DDBJ databases">
        <title>Kitasatospora phosalacinea NBRC 14627.</title>
        <authorList>
            <person name="Ichikawa N."/>
            <person name="Sato H."/>
            <person name="Tonouchi N."/>
        </authorList>
    </citation>
    <scope>NUCLEOTIDE SEQUENCE</scope>
    <source>
        <strain evidence="2">NBRC 14627</strain>
    </source>
</reference>
<evidence type="ECO:0000256" key="1">
    <source>
        <dbReference type="SAM" id="MobiDB-lite"/>
    </source>
</evidence>
<name>A0A9W6QH90_9ACTN</name>
<gene>
    <name evidence="2" type="ORF">Kpho02_70800</name>
</gene>
<sequence length="81" mass="8649">MLSTRAIRTAHGNGDAPETGNPATTGGTGPSTRPRGRRVRPPGGGRTRALAWDRTETAAPPGSRPRSRYRRPDGVFLLELT</sequence>
<dbReference type="Proteomes" id="UP001165041">
    <property type="component" value="Unassembled WGS sequence"/>
</dbReference>
<feature type="compositionally biased region" description="Low complexity" evidence="1">
    <location>
        <begin position="17"/>
        <end position="33"/>
    </location>
</feature>
<proteinExistence type="predicted"/>
<evidence type="ECO:0000313" key="3">
    <source>
        <dbReference type="Proteomes" id="UP001165041"/>
    </source>
</evidence>
<organism evidence="2 3">
    <name type="scientific">Kitasatospora phosalacinea</name>
    <dbReference type="NCBI Taxonomy" id="2065"/>
    <lineage>
        <taxon>Bacteria</taxon>
        <taxon>Bacillati</taxon>
        <taxon>Actinomycetota</taxon>
        <taxon>Actinomycetes</taxon>
        <taxon>Kitasatosporales</taxon>
        <taxon>Streptomycetaceae</taxon>
        <taxon>Kitasatospora</taxon>
    </lineage>
</organism>
<dbReference type="AlphaFoldDB" id="A0A9W6QH90"/>